<evidence type="ECO:0000313" key="3">
    <source>
        <dbReference type="Proteomes" id="UP000059680"/>
    </source>
</evidence>
<gene>
    <name evidence="2" type="ordered locus">Os08g0547350</name>
    <name evidence="2" type="ORF">OSNPB_080547350</name>
</gene>
<evidence type="ECO:0000256" key="1">
    <source>
        <dbReference type="SAM" id="MobiDB-lite"/>
    </source>
</evidence>
<dbReference type="Proteomes" id="UP000059680">
    <property type="component" value="Chromosome 8"/>
</dbReference>
<reference evidence="2 3" key="2">
    <citation type="journal article" date="2013" name="Plant Cell Physiol.">
        <title>Rice Annotation Project Database (RAP-DB): an integrative and interactive database for rice genomics.</title>
        <authorList>
            <person name="Sakai H."/>
            <person name="Lee S.S."/>
            <person name="Tanaka T."/>
            <person name="Numa H."/>
            <person name="Kim J."/>
            <person name="Kawahara Y."/>
            <person name="Wakimoto H."/>
            <person name="Yang C.C."/>
            <person name="Iwamoto M."/>
            <person name="Abe T."/>
            <person name="Yamada Y."/>
            <person name="Muto A."/>
            <person name="Inokuchi H."/>
            <person name="Ikemura T."/>
            <person name="Matsumoto T."/>
            <person name="Sasaki T."/>
            <person name="Itoh T."/>
        </authorList>
    </citation>
    <scope>NUCLEOTIDE SEQUENCE [LARGE SCALE GENOMIC DNA]</scope>
    <source>
        <strain evidence="3">cv. Nipponbare</strain>
    </source>
</reference>
<protein>
    <submittedName>
        <fullName evidence="2">Os08g0547350 protein</fullName>
    </submittedName>
</protein>
<keyword evidence="3" id="KW-1185">Reference proteome</keyword>
<organism evidence="2 3">
    <name type="scientific">Oryza sativa subsp. japonica</name>
    <name type="common">Rice</name>
    <dbReference type="NCBI Taxonomy" id="39947"/>
    <lineage>
        <taxon>Eukaryota</taxon>
        <taxon>Viridiplantae</taxon>
        <taxon>Streptophyta</taxon>
        <taxon>Embryophyta</taxon>
        <taxon>Tracheophyta</taxon>
        <taxon>Spermatophyta</taxon>
        <taxon>Magnoliopsida</taxon>
        <taxon>Liliopsida</taxon>
        <taxon>Poales</taxon>
        <taxon>Poaceae</taxon>
        <taxon>BOP clade</taxon>
        <taxon>Oryzoideae</taxon>
        <taxon>Oryzeae</taxon>
        <taxon>Oryzinae</taxon>
        <taxon>Oryza</taxon>
        <taxon>Oryza sativa</taxon>
    </lineage>
</organism>
<accession>A0A0P0XIY8</accession>
<dbReference type="Gramene" id="Os08t0547350-00">
    <property type="protein sequence ID" value="Os08t0547350-00"/>
    <property type="gene ID" value="Os08g0547350"/>
</dbReference>
<sequence>MARWNSIPYADSFTGRSANAALARSSRATPGSAVTTTRVSPRDSAMRRRLAGEPPAAAASFRCASPAMSDMLPSTGNPRGPGMAAAMPRPPLLFHQYLPHAGPPGDSQCRSDVTAKATTATATKPTTRQGSPPHLAARETYSSQPPQSCVDGDESMSMIRHVYLYVRVQRGYGKMG</sequence>
<reference evidence="3" key="1">
    <citation type="journal article" date="2005" name="Nature">
        <title>The map-based sequence of the rice genome.</title>
        <authorList>
            <consortium name="International rice genome sequencing project (IRGSP)"/>
            <person name="Matsumoto T."/>
            <person name="Wu J."/>
            <person name="Kanamori H."/>
            <person name="Katayose Y."/>
            <person name="Fujisawa M."/>
            <person name="Namiki N."/>
            <person name="Mizuno H."/>
            <person name="Yamamoto K."/>
            <person name="Antonio B.A."/>
            <person name="Baba T."/>
            <person name="Sakata K."/>
            <person name="Nagamura Y."/>
            <person name="Aoki H."/>
            <person name="Arikawa K."/>
            <person name="Arita K."/>
            <person name="Bito T."/>
            <person name="Chiden Y."/>
            <person name="Fujitsuka N."/>
            <person name="Fukunaka R."/>
            <person name="Hamada M."/>
            <person name="Harada C."/>
            <person name="Hayashi A."/>
            <person name="Hijishita S."/>
            <person name="Honda M."/>
            <person name="Hosokawa S."/>
            <person name="Ichikawa Y."/>
            <person name="Idonuma A."/>
            <person name="Iijima M."/>
            <person name="Ikeda M."/>
            <person name="Ikeno M."/>
            <person name="Ito K."/>
            <person name="Ito S."/>
            <person name="Ito T."/>
            <person name="Ito Y."/>
            <person name="Ito Y."/>
            <person name="Iwabuchi A."/>
            <person name="Kamiya K."/>
            <person name="Karasawa W."/>
            <person name="Kurita K."/>
            <person name="Katagiri S."/>
            <person name="Kikuta A."/>
            <person name="Kobayashi H."/>
            <person name="Kobayashi N."/>
            <person name="Machita K."/>
            <person name="Maehara T."/>
            <person name="Masukawa M."/>
            <person name="Mizubayashi T."/>
            <person name="Mukai Y."/>
            <person name="Nagasaki H."/>
            <person name="Nagata Y."/>
            <person name="Naito S."/>
            <person name="Nakashima M."/>
            <person name="Nakama Y."/>
            <person name="Nakamichi Y."/>
            <person name="Nakamura M."/>
            <person name="Meguro A."/>
            <person name="Negishi M."/>
            <person name="Ohta I."/>
            <person name="Ohta T."/>
            <person name="Okamoto M."/>
            <person name="Ono N."/>
            <person name="Saji S."/>
            <person name="Sakaguchi M."/>
            <person name="Sakai K."/>
            <person name="Shibata M."/>
            <person name="Shimokawa T."/>
            <person name="Song J."/>
            <person name="Takazaki Y."/>
            <person name="Terasawa K."/>
            <person name="Tsugane M."/>
            <person name="Tsuji K."/>
            <person name="Ueda S."/>
            <person name="Waki K."/>
            <person name="Yamagata H."/>
            <person name="Yamamoto M."/>
            <person name="Yamamoto S."/>
            <person name="Yamane H."/>
            <person name="Yoshiki S."/>
            <person name="Yoshihara R."/>
            <person name="Yukawa K."/>
            <person name="Zhong H."/>
            <person name="Yano M."/>
            <person name="Yuan Q."/>
            <person name="Ouyang S."/>
            <person name="Liu J."/>
            <person name="Jones K.M."/>
            <person name="Gansberger K."/>
            <person name="Moffat K."/>
            <person name="Hill J."/>
            <person name="Bera J."/>
            <person name="Fadrosh D."/>
            <person name="Jin S."/>
            <person name="Johri S."/>
            <person name="Kim M."/>
            <person name="Overton L."/>
            <person name="Reardon M."/>
            <person name="Tsitrin T."/>
            <person name="Vuong H."/>
            <person name="Weaver B."/>
            <person name="Ciecko A."/>
            <person name="Tallon L."/>
            <person name="Jackson J."/>
            <person name="Pai G."/>
            <person name="Aken S.V."/>
            <person name="Utterback T."/>
            <person name="Reidmuller S."/>
            <person name="Feldblyum T."/>
            <person name="Hsiao J."/>
            <person name="Zismann V."/>
            <person name="Iobst S."/>
            <person name="de Vazeille A.R."/>
            <person name="Buell C.R."/>
            <person name="Ying K."/>
            <person name="Li Y."/>
            <person name="Lu T."/>
            <person name="Huang Y."/>
            <person name="Zhao Q."/>
            <person name="Feng Q."/>
            <person name="Zhang L."/>
            <person name="Zhu J."/>
            <person name="Weng Q."/>
            <person name="Mu J."/>
            <person name="Lu Y."/>
            <person name="Fan D."/>
            <person name="Liu Y."/>
            <person name="Guan J."/>
            <person name="Zhang Y."/>
            <person name="Yu S."/>
            <person name="Liu X."/>
            <person name="Zhang Y."/>
            <person name="Hong G."/>
            <person name="Han B."/>
            <person name="Choisne N."/>
            <person name="Demange N."/>
            <person name="Orjeda G."/>
            <person name="Samain S."/>
            <person name="Cattolico L."/>
            <person name="Pelletier E."/>
            <person name="Couloux A."/>
            <person name="Segurens B."/>
            <person name="Wincker P."/>
            <person name="D'Hont A."/>
            <person name="Scarpelli C."/>
            <person name="Weissenbach J."/>
            <person name="Salanoubat M."/>
            <person name="Quetier F."/>
            <person name="Yu Y."/>
            <person name="Kim H.R."/>
            <person name="Rambo T."/>
            <person name="Currie J."/>
            <person name="Collura K."/>
            <person name="Luo M."/>
            <person name="Yang T."/>
            <person name="Ammiraju J.S.S."/>
            <person name="Engler F."/>
            <person name="Soderlund C."/>
            <person name="Wing R.A."/>
            <person name="Palmer L.E."/>
            <person name="de la Bastide M."/>
            <person name="Spiegel L."/>
            <person name="Nascimento L."/>
            <person name="Zutavern T."/>
            <person name="O'Shaughnessy A."/>
            <person name="Dike S."/>
            <person name="Dedhia N."/>
            <person name="Preston R."/>
            <person name="Balija V."/>
            <person name="McCombie W.R."/>
            <person name="Chow T."/>
            <person name="Chen H."/>
            <person name="Chung M."/>
            <person name="Chen C."/>
            <person name="Shaw J."/>
            <person name="Wu H."/>
            <person name="Hsiao K."/>
            <person name="Chao Y."/>
            <person name="Chu M."/>
            <person name="Cheng C."/>
            <person name="Hour A."/>
            <person name="Lee P."/>
            <person name="Lin S."/>
            <person name="Lin Y."/>
            <person name="Liou J."/>
            <person name="Liu S."/>
            <person name="Hsing Y."/>
            <person name="Raghuvanshi S."/>
            <person name="Mohanty A."/>
            <person name="Bharti A.K."/>
            <person name="Gaur A."/>
            <person name="Gupta V."/>
            <person name="Kumar D."/>
            <person name="Ravi V."/>
            <person name="Vij S."/>
            <person name="Kapur A."/>
            <person name="Khurana P."/>
            <person name="Khurana P."/>
            <person name="Khurana J.P."/>
            <person name="Tyagi A.K."/>
            <person name="Gaikwad K."/>
            <person name="Singh A."/>
            <person name="Dalal V."/>
            <person name="Srivastava S."/>
            <person name="Dixit A."/>
            <person name="Pal A.K."/>
            <person name="Ghazi I.A."/>
            <person name="Yadav M."/>
            <person name="Pandit A."/>
            <person name="Bhargava A."/>
            <person name="Sureshbabu K."/>
            <person name="Batra K."/>
            <person name="Sharma T.R."/>
            <person name="Mohapatra T."/>
            <person name="Singh N.K."/>
            <person name="Messing J."/>
            <person name="Nelson A.B."/>
            <person name="Fuks G."/>
            <person name="Kavchok S."/>
            <person name="Keizer G."/>
            <person name="Linton E."/>
            <person name="Llaca V."/>
            <person name="Song R."/>
            <person name="Tanyolac B."/>
            <person name="Young S."/>
            <person name="Ho-Il K."/>
            <person name="Hahn J.H."/>
            <person name="Sangsakoo G."/>
            <person name="Vanavichit A."/>
            <person name="de Mattos Luiz.A.T."/>
            <person name="Zimmer P.D."/>
            <person name="Malone G."/>
            <person name="Dellagostin O."/>
            <person name="de Oliveira A.C."/>
            <person name="Bevan M."/>
            <person name="Bancroft I."/>
            <person name="Minx P."/>
            <person name="Cordum H."/>
            <person name="Wilson R."/>
            <person name="Cheng Z."/>
            <person name="Jin W."/>
            <person name="Jiang J."/>
            <person name="Leong S.A."/>
            <person name="Iwama H."/>
            <person name="Gojobori T."/>
            <person name="Itoh T."/>
            <person name="Niimura Y."/>
            <person name="Fujii Y."/>
            <person name="Habara T."/>
            <person name="Sakai H."/>
            <person name="Sato Y."/>
            <person name="Wilson G."/>
            <person name="Kumar K."/>
            <person name="McCouch S."/>
            <person name="Juretic N."/>
            <person name="Hoen D."/>
            <person name="Wright S."/>
            <person name="Bruskiewich R."/>
            <person name="Bureau T."/>
            <person name="Miyao A."/>
            <person name="Hirochika H."/>
            <person name="Nishikawa T."/>
            <person name="Kadowaki K."/>
            <person name="Sugiura M."/>
            <person name="Burr B."/>
            <person name="Sasaki T."/>
        </authorList>
    </citation>
    <scope>NUCLEOTIDE SEQUENCE [LARGE SCALE GENOMIC DNA]</scope>
    <source>
        <strain evidence="3">cv. Nipponbare</strain>
    </source>
</reference>
<feature type="region of interest" description="Disordered" evidence="1">
    <location>
        <begin position="94"/>
        <end position="153"/>
    </location>
</feature>
<evidence type="ECO:0000313" key="2">
    <source>
        <dbReference type="EMBL" id="BAT06553.1"/>
    </source>
</evidence>
<feature type="region of interest" description="Disordered" evidence="1">
    <location>
        <begin position="21"/>
        <end position="57"/>
    </location>
</feature>
<proteinExistence type="predicted"/>
<reference evidence="2 3" key="3">
    <citation type="journal article" date="2013" name="Rice">
        <title>Improvement of the Oryza sativa Nipponbare reference genome using next generation sequence and optical map data.</title>
        <authorList>
            <person name="Kawahara Y."/>
            <person name="de la Bastide M."/>
            <person name="Hamilton J.P."/>
            <person name="Kanamori H."/>
            <person name="McCombie W.R."/>
            <person name="Ouyang S."/>
            <person name="Schwartz D.C."/>
            <person name="Tanaka T."/>
            <person name="Wu J."/>
            <person name="Zhou S."/>
            <person name="Childs K.L."/>
            <person name="Davidson R.M."/>
            <person name="Lin H."/>
            <person name="Quesada-Ocampo L."/>
            <person name="Vaillancourt B."/>
            <person name="Sakai H."/>
            <person name="Lee S.S."/>
            <person name="Kim J."/>
            <person name="Numa H."/>
            <person name="Itoh T."/>
            <person name="Buell C.R."/>
            <person name="Matsumoto T."/>
        </authorList>
    </citation>
    <scope>NUCLEOTIDE SEQUENCE [LARGE SCALE GENOMIC DNA]</scope>
    <source>
        <strain evidence="3">cv. Nipponbare</strain>
    </source>
</reference>
<dbReference type="AlphaFoldDB" id="A0A0P0XIY8"/>
<dbReference type="InParanoid" id="A0A0P0XIY8"/>
<name>A0A0P0XIY8_ORYSJ</name>
<dbReference type="EMBL" id="AP014964">
    <property type="protein sequence ID" value="BAT06553.1"/>
    <property type="molecule type" value="Genomic_DNA"/>
</dbReference>
<feature type="compositionally biased region" description="Low complexity" evidence="1">
    <location>
        <begin position="114"/>
        <end position="127"/>
    </location>
</feature>
<dbReference type="PaxDb" id="39947-A0A0P0XIY8"/>